<dbReference type="AlphaFoldDB" id="A0ABD6CWG0"/>
<reference evidence="8 9" key="1">
    <citation type="journal article" date="2019" name="Int. J. Syst. Evol. Microbiol.">
        <title>The Global Catalogue of Microorganisms (GCM) 10K type strain sequencing project: providing services to taxonomists for standard genome sequencing and annotation.</title>
        <authorList>
            <consortium name="The Broad Institute Genomics Platform"/>
            <consortium name="The Broad Institute Genome Sequencing Center for Infectious Disease"/>
            <person name="Wu L."/>
            <person name="Ma J."/>
        </authorList>
    </citation>
    <scope>NUCLEOTIDE SEQUENCE [LARGE SCALE GENOMIC DNA]</scope>
    <source>
        <strain evidence="8 9">CGMCC 1.10594</strain>
    </source>
</reference>
<dbReference type="GO" id="GO:0005886">
    <property type="term" value="C:plasma membrane"/>
    <property type="evidence" value="ECO:0007669"/>
    <property type="project" value="UniProtKB-SubCell"/>
</dbReference>
<feature type="transmembrane region" description="Helical" evidence="6">
    <location>
        <begin position="262"/>
        <end position="287"/>
    </location>
</feature>
<feature type="domain" description="Type II secretion system protein GspF" evidence="7">
    <location>
        <begin position="167"/>
        <end position="281"/>
    </location>
</feature>
<accession>A0ABD6CWG0</accession>
<dbReference type="RefSeq" id="WP_256406431.1">
    <property type="nucleotide sequence ID" value="NZ_CP187151.1"/>
</dbReference>
<evidence type="ECO:0000256" key="3">
    <source>
        <dbReference type="ARBA" id="ARBA00022692"/>
    </source>
</evidence>
<feature type="transmembrane region" description="Helical" evidence="6">
    <location>
        <begin position="100"/>
        <end position="121"/>
    </location>
</feature>
<evidence type="ECO:0000256" key="5">
    <source>
        <dbReference type="ARBA" id="ARBA00023136"/>
    </source>
</evidence>
<evidence type="ECO:0000313" key="9">
    <source>
        <dbReference type="Proteomes" id="UP001597075"/>
    </source>
</evidence>
<keyword evidence="2" id="KW-1003">Cell membrane</keyword>
<evidence type="ECO:0000259" key="7">
    <source>
        <dbReference type="Pfam" id="PF00482"/>
    </source>
</evidence>
<protein>
    <submittedName>
        <fullName evidence="8">Type II secretion system F family protein</fullName>
    </submittedName>
</protein>
<feature type="transmembrane region" description="Helical" evidence="6">
    <location>
        <begin position="359"/>
        <end position="378"/>
    </location>
</feature>
<evidence type="ECO:0000256" key="4">
    <source>
        <dbReference type="ARBA" id="ARBA00022989"/>
    </source>
</evidence>
<feature type="transmembrane region" description="Helical" evidence="6">
    <location>
        <begin position="58"/>
        <end position="80"/>
    </location>
</feature>
<sequence>MAATPPVSARPTGHDATLDRVLYALFARHADDDRHVRDRKRYRGTDLRLSFDVYLARVYGLSWIVALAVTIPTVVLGLAVADASPAVTTAVADALPVSRVALPVPPTTALVAGGALTLGALAKTATVRLGGGYLRWLANARRNDIERTLPGAVRYLHVLSSGSDGHRAMLRKVAATDPYGETAVSIRKVLNTAALTGSLHEGLRRIARDTPSRELLAPFLLKFSEHAQQGETELANYLRMESRMLAHRQDRARDRAAGLLELLSEVFMVLLVLPTLLVIVLTVLAIISPGLSRPFATPLGTTTPRAVVVYASAAFVLVLGLGASIVVGGLRPPGQTVHYRRPPGFLPTLASATRNPSSAAAVAVAPALAAVGALVAIGSPPADVALLGYAAYALPVGVVGVRRARLDDAKDREIKDFVHAVSGHVNLGRPFPRAVELVARDVDFGPLDPDVADLALNLSFTSPETGFDENVRTAALERFVGRVGTPLAEQTVGLVTGALDAGSDAGTVFDTLQTEIGRLYHEKRALRANLLAYVAVGWTTALLVVGIAVAVGIHVFDGFEQLASVRGPGGYVIEGSAIDLARERYRLYVVTQATMLASGWFAGTASRGRYEALLHSGALVVVCHAVFAGVGMI</sequence>
<dbReference type="InterPro" id="IPR056569">
    <property type="entry name" value="ArlJ-like"/>
</dbReference>
<keyword evidence="5 6" id="KW-0472">Membrane</keyword>
<comment type="subcellular location">
    <subcellularLocation>
        <location evidence="1">Cell membrane</location>
        <topology evidence="1">Multi-pass membrane protein</topology>
    </subcellularLocation>
</comment>
<dbReference type="InterPro" id="IPR018076">
    <property type="entry name" value="T2SS_GspF_dom"/>
</dbReference>
<gene>
    <name evidence="8" type="ORF">ACFSBJ_01245</name>
</gene>
<feature type="transmembrane region" description="Helical" evidence="6">
    <location>
        <begin position="384"/>
        <end position="402"/>
    </location>
</feature>
<dbReference type="Pfam" id="PF00482">
    <property type="entry name" value="T2SSF"/>
    <property type="match status" value="1"/>
</dbReference>
<evidence type="ECO:0000256" key="6">
    <source>
        <dbReference type="SAM" id="Phobius"/>
    </source>
</evidence>
<keyword evidence="4 6" id="KW-1133">Transmembrane helix</keyword>
<keyword evidence="9" id="KW-1185">Reference proteome</keyword>
<dbReference type="Proteomes" id="UP001597075">
    <property type="component" value="Unassembled WGS sequence"/>
</dbReference>
<evidence type="ECO:0000313" key="8">
    <source>
        <dbReference type="EMBL" id="MFD1632376.1"/>
    </source>
</evidence>
<evidence type="ECO:0000256" key="2">
    <source>
        <dbReference type="ARBA" id="ARBA00022475"/>
    </source>
</evidence>
<feature type="transmembrane region" description="Helical" evidence="6">
    <location>
        <begin position="612"/>
        <end position="632"/>
    </location>
</feature>
<organism evidence="8 9">
    <name type="scientific">Haloplanus ruber</name>
    <dbReference type="NCBI Taxonomy" id="869892"/>
    <lineage>
        <taxon>Archaea</taxon>
        <taxon>Methanobacteriati</taxon>
        <taxon>Methanobacteriota</taxon>
        <taxon>Stenosarchaea group</taxon>
        <taxon>Halobacteria</taxon>
        <taxon>Halobacteriales</taxon>
        <taxon>Haloferacaceae</taxon>
        <taxon>Haloplanus</taxon>
    </lineage>
</organism>
<feature type="transmembrane region" description="Helical" evidence="6">
    <location>
        <begin position="307"/>
        <end position="330"/>
    </location>
</feature>
<dbReference type="PANTHER" id="PTHR35402:SF2">
    <property type="entry name" value="FLAGELLA ACCESSORY PROTEIN J"/>
    <property type="match status" value="1"/>
</dbReference>
<evidence type="ECO:0000256" key="1">
    <source>
        <dbReference type="ARBA" id="ARBA00004651"/>
    </source>
</evidence>
<feature type="transmembrane region" description="Helical" evidence="6">
    <location>
        <begin position="530"/>
        <end position="556"/>
    </location>
</feature>
<keyword evidence="3 6" id="KW-0812">Transmembrane</keyword>
<proteinExistence type="predicted"/>
<dbReference type="PANTHER" id="PTHR35402">
    <property type="entry name" value="INTEGRAL MEMBRANE PROTEIN-RELATED"/>
    <property type="match status" value="1"/>
</dbReference>
<comment type="caution">
    <text evidence="8">The sequence shown here is derived from an EMBL/GenBank/DDBJ whole genome shotgun (WGS) entry which is preliminary data.</text>
</comment>
<dbReference type="EMBL" id="JBHUDL010000004">
    <property type="protein sequence ID" value="MFD1632376.1"/>
    <property type="molecule type" value="Genomic_DNA"/>
</dbReference>
<name>A0ABD6CWG0_9EURY</name>